<dbReference type="InterPro" id="IPR001210">
    <property type="entry name" value="Ribosomal_eS17"/>
</dbReference>
<evidence type="ECO:0000256" key="5">
    <source>
        <dbReference type="ARBA" id="ARBA00023445"/>
    </source>
</evidence>
<feature type="domain" description="NAD-dependent epimerase/dehydratase" evidence="7">
    <location>
        <begin position="8"/>
        <end position="243"/>
    </location>
</feature>
<comment type="caution">
    <text evidence="8">The sequence shown here is derived from an EMBL/GenBank/DDBJ whole genome shotgun (WGS) entry which is preliminary data.</text>
</comment>
<dbReference type="InterPro" id="IPR036401">
    <property type="entry name" value="Ribosomal_eS17_sf"/>
</dbReference>
<dbReference type="STRING" id="1408163.A0A0F4YUC6"/>
<dbReference type="AlphaFoldDB" id="A0A0F4YUC6"/>
<evidence type="ECO:0000256" key="2">
    <source>
        <dbReference type="ARBA" id="ARBA00022980"/>
    </source>
</evidence>
<dbReference type="Pfam" id="PF11709">
    <property type="entry name" value="Mit_ribos_Mrp51"/>
    <property type="match status" value="1"/>
</dbReference>
<keyword evidence="9" id="KW-1185">Reference proteome</keyword>
<name>A0A0F4YUC6_RASE3</name>
<dbReference type="GO" id="GO:0003735">
    <property type="term" value="F:structural constituent of ribosome"/>
    <property type="evidence" value="ECO:0007669"/>
    <property type="project" value="InterPro"/>
</dbReference>
<dbReference type="PROSITE" id="PS00712">
    <property type="entry name" value="RIBOSOMAL_S17E"/>
    <property type="match status" value="1"/>
</dbReference>
<dbReference type="FunFam" id="3.40.50.720:FF:000191">
    <property type="entry name" value="Methylglyoxal reductase (NADPH-dependent)"/>
    <property type="match status" value="1"/>
</dbReference>
<dbReference type="InterPro" id="IPR018273">
    <property type="entry name" value="Ribosomal_eS17_CS"/>
</dbReference>
<protein>
    <recommendedName>
        <fullName evidence="7">NAD-dependent epimerase/dehydratase domain-containing protein</fullName>
    </recommendedName>
</protein>
<dbReference type="HAMAP" id="MF_00511">
    <property type="entry name" value="Ribosomal_eS17"/>
    <property type="match status" value="1"/>
</dbReference>
<dbReference type="PANTHER" id="PTHR28058:SF1">
    <property type="entry name" value="SMALL RIBOSOMAL SUBUNIT PROTEIN BS1M"/>
    <property type="match status" value="1"/>
</dbReference>
<evidence type="ECO:0000256" key="6">
    <source>
        <dbReference type="SAM" id="MobiDB-lite"/>
    </source>
</evidence>
<accession>A0A0F4YUC6</accession>
<evidence type="ECO:0000256" key="1">
    <source>
        <dbReference type="ARBA" id="ARBA00010444"/>
    </source>
</evidence>
<dbReference type="GeneID" id="25317076"/>
<sequence>MSVSRSFEVVTTVRSQEKGQRILDAHPNVPKEKLSYVIVEDVAKDGAFDEAVKSNPGLEYVLHTASPFHNNVQDPVKDFLDPAIKGTTGILKAVKAYAPTVKRVVVTSSFAAIINPFNHAKVYDETIWNPLTWEQAKEDHSQTYRGSKLFAEKAAWEFVEKEKPGFDLVTINPPLVFGPIVHYLNNLDALNTSNQRIRDFIQGKAKEKLTPTGVYLWVDVRDVALAHVRAIEVPEAGGNRFFVVAGHYTNKRIVDAIRETHPELAPKLPPEDSPDDLPADVYDYNNKKSREILGLQYKSLKESVGDTVKSLLAIDIPFLIWRHFDYGVLRIQASRLSPTANLLRKSRLFALPPALSPPQEPATSRAVFESDTATLPHPIRAAIETPASSLARGDWGLKRPLPAKSTTDKSSKPVVRVNAIDTFEHVTDFESAADHTVTLQKFQELHLPMSLPAKVNYATTIIPRHQSPFDTLVDNTEKSEGLKEPGAKQFRHSGPWLAGQSELEFQAYLKRVRQRKPELLQKLRERYISKRTAERRKQAQDNGEDLEGLDQPVKVTEEEFRNYVKSLRADPSAMGLVVFDLLDLPSPPAVPSDRIASKYFQPPGTKLSAAEYAISGPPKTHPSAGLTYTRSHAMLYNHPKFGPQAYQRPVEARILLPKKRHKGRMSRAIVGVGGIASEDLNAMTFADQTGPPGLAFFDASIPGGAKYWVTPIRASVDSEGRISLASYRASATAKAPKQIQEVYMGLAVQLSCYFIIYMMCPRDSSFQRTYSVGYSASISPSRPNYTGCDIKINHVTKLLGVHVTRATEDVHHTKTKRARPSVKRRDREHHQRRILYRQHPARTAKMGRVRTKTVKKSAKVIIERYYPKLTLDFETNKRLCDEIAIIPSKRLRNKIAGYTTHLMKRIQRGPVRGISFKLQEEERERKDQYVPEISALDVSQTESGQLDVDADTKDLLKSLGFDSLKVNVVPVTQQQVPERSRRFR</sequence>
<dbReference type="InterPro" id="IPR001509">
    <property type="entry name" value="Epimerase_deHydtase"/>
</dbReference>
<dbReference type="RefSeq" id="XP_013327835.1">
    <property type="nucleotide sequence ID" value="XM_013472381.1"/>
</dbReference>
<dbReference type="GO" id="GO:0005763">
    <property type="term" value="C:mitochondrial small ribosomal subunit"/>
    <property type="evidence" value="ECO:0007669"/>
    <property type="project" value="TreeGrafter"/>
</dbReference>
<dbReference type="OrthoDB" id="2735536at2759"/>
<dbReference type="GO" id="GO:0070124">
    <property type="term" value="P:mitochondrial translational initiation"/>
    <property type="evidence" value="ECO:0007669"/>
    <property type="project" value="TreeGrafter"/>
</dbReference>
<dbReference type="InterPro" id="IPR016712">
    <property type="entry name" value="Rbsml_bS1m-like"/>
</dbReference>
<feature type="compositionally biased region" description="Basic residues" evidence="6">
    <location>
        <begin position="813"/>
        <end position="822"/>
    </location>
</feature>
<dbReference type="SUPFAM" id="SSF116820">
    <property type="entry name" value="Rps17e-like"/>
    <property type="match status" value="1"/>
</dbReference>
<dbReference type="Gene3D" id="1.10.60.20">
    <property type="entry name" value="Ribosomal protein S17e-like"/>
    <property type="match status" value="1"/>
</dbReference>
<evidence type="ECO:0000259" key="7">
    <source>
        <dbReference type="Pfam" id="PF01370"/>
    </source>
</evidence>
<evidence type="ECO:0000256" key="4">
    <source>
        <dbReference type="ARBA" id="ARBA00023274"/>
    </source>
</evidence>
<reference evidence="8 9" key="1">
    <citation type="submission" date="2015-04" db="EMBL/GenBank/DDBJ databases">
        <authorList>
            <person name="Heijne W.H."/>
            <person name="Fedorova N.D."/>
            <person name="Nierman W.C."/>
            <person name="Vollebregt A.W."/>
            <person name="Zhao Z."/>
            <person name="Wu L."/>
            <person name="Kumar M."/>
            <person name="Stam H."/>
            <person name="van den Berg M.A."/>
            <person name="Pel H.J."/>
        </authorList>
    </citation>
    <scope>NUCLEOTIDE SEQUENCE [LARGE SCALE GENOMIC DNA]</scope>
    <source>
        <strain evidence="8 9">CBS 393.64</strain>
    </source>
</reference>
<evidence type="ECO:0000256" key="3">
    <source>
        <dbReference type="ARBA" id="ARBA00023002"/>
    </source>
</evidence>
<comment type="similarity">
    <text evidence="1">Belongs to the eukaryotic ribosomal protein eS17 family.</text>
</comment>
<dbReference type="EMBL" id="LASV01000193">
    <property type="protein sequence ID" value="KKA21223.1"/>
    <property type="molecule type" value="Genomic_DNA"/>
</dbReference>
<dbReference type="PANTHER" id="PTHR28058">
    <property type="entry name" value="37S RIBOSOMAL PROTEIN MRP51, MITOCHONDRIAL"/>
    <property type="match status" value="1"/>
</dbReference>
<dbReference type="InterPro" id="IPR036291">
    <property type="entry name" value="NAD(P)-bd_dom_sf"/>
</dbReference>
<dbReference type="CDD" id="cd05227">
    <property type="entry name" value="AR_SDR_e"/>
    <property type="match status" value="1"/>
</dbReference>
<dbReference type="GO" id="GO:0016491">
    <property type="term" value="F:oxidoreductase activity"/>
    <property type="evidence" value="ECO:0007669"/>
    <property type="project" value="UniProtKB-KW"/>
</dbReference>
<comment type="similarity">
    <text evidence="5">Belongs to the NAD(P)-dependent epimerase/dehydratase family. Dihydroflavonol-4-reductase subfamily.</text>
</comment>
<dbReference type="Proteomes" id="UP000053958">
    <property type="component" value="Unassembled WGS sequence"/>
</dbReference>
<feature type="region of interest" description="Disordered" evidence="6">
    <location>
        <begin position="809"/>
        <end position="831"/>
    </location>
</feature>
<organism evidence="8 9">
    <name type="scientific">Rasamsonia emersonii (strain ATCC 16479 / CBS 393.64 / IMI 116815)</name>
    <dbReference type="NCBI Taxonomy" id="1408163"/>
    <lineage>
        <taxon>Eukaryota</taxon>
        <taxon>Fungi</taxon>
        <taxon>Dikarya</taxon>
        <taxon>Ascomycota</taxon>
        <taxon>Pezizomycotina</taxon>
        <taxon>Eurotiomycetes</taxon>
        <taxon>Eurotiomycetidae</taxon>
        <taxon>Eurotiales</taxon>
        <taxon>Trichocomaceae</taxon>
        <taxon>Rasamsonia</taxon>
    </lineage>
</organism>
<dbReference type="Gene3D" id="3.40.50.720">
    <property type="entry name" value="NAD(P)-binding Rossmann-like Domain"/>
    <property type="match status" value="1"/>
</dbReference>
<dbReference type="Pfam" id="PF01370">
    <property type="entry name" value="Epimerase"/>
    <property type="match status" value="1"/>
</dbReference>
<keyword evidence="4" id="KW-0687">Ribonucleoprotein</keyword>
<proteinExistence type="inferred from homology"/>
<evidence type="ECO:0000313" key="9">
    <source>
        <dbReference type="Proteomes" id="UP000053958"/>
    </source>
</evidence>
<keyword evidence="3" id="KW-0560">Oxidoreductase</keyword>
<dbReference type="Pfam" id="PF00833">
    <property type="entry name" value="Ribosomal_S17e"/>
    <property type="match status" value="1"/>
</dbReference>
<dbReference type="FunFam" id="1.10.60.20:FF:000001">
    <property type="entry name" value="40S ribosomal protein S17"/>
    <property type="match status" value="1"/>
</dbReference>
<keyword evidence="2" id="KW-0689">Ribosomal protein</keyword>
<dbReference type="SUPFAM" id="SSF51735">
    <property type="entry name" value="NAD(P)-binding Rossmann-fold domains"/>
    <property type="match status" value="1"/>
</dbReference>
<gene>
    <name evidence="8" type="ORF">T310_4729</name>
</gene>
<evidence type="ECO:0000313" key="8">
    <source>
        <dbReference type="EMBL" id="KKA21223.1"/>
    </source>
</evidence>